<dbReference type="PANTHER" id="PTHR28608:SF1">
    <property type="entry name" value="INTEGRATOR COMPLEX SUBUNIT 2"/>
    <property type="match status" value="1"/>
</dbReference>
<dbReference type="Pfam" id="PF14750">
    <property type="entry name" value="INTS2"/>
    <property type="match status" value="1"/>
</dbReference>
<evidence type="ECO:0000313" key="1">
    <source>
        <dbReference type="Proteomes" id="UP000095283"/>
    </source>
</evidence>
<dbReference type="WBParaSite" id="Hba_12190">
    <property type="protein sequence ID" value="Hba_12190"/>
    <property type="gene ID" value="Hba_12190"/>
</dbReference>
<keyword evidence="1" id="KW-1185">Reference proteome</keyword>
<dbReference type="Proteomes" id="UP000095283">
    <property type="component" value="Unplaced"/>
</dbReference>
<organism evidence="1 2">
    <name type="scientific">Heterorhabditis bacteriophora</name>
    <name type="common">Entomopathogenic nematode worm</name>
    <dbReference type="NCBI Taxonomy" id="37862"/>
    <lineage>
        <taxon>Eukaryota</taxon>
        <taxon>Metazoa</taxon>
        <taxon>Ecdysozoa</taxon>
        <taxon>Nematoda</taxon>
        <taxon>Chromadorea</taxon>
        <taxon>Rhabditida</taxon>
        <taxon>Rhabditina</taxon>
        <taxon>Rhabditomorpha</taxon>
        <taxon>Strongyloidea</taxon>
        <taxon>Heterorhabditidae</taxon>
        <taxon>Heterorhabditis</taxon>
    </lineage>
</organism>
<reference evidence="2" key="1">
    <citation type="submission" date="2016-11" db="UniProtKB">
        <authorList>
            <consortium name="WormBaseParasite"/>
        </authorList>
    </citation>
    <scope>IDENTIFICATION</scope>
</reference>
<evidence type="ECO:0000313" key="2">
    <source>
        <dbReference type="WBParaSite" id="Hba_12190"/>
    </source>
</evidence>
<sequence>MEEVRDILNDAKLNLDLSLMVLDWKPLSAVFCSFLDGSFVEKIGTFSDEQLLPFMPYLISTSFIPESDNCISYLFLWVSYILDFLDPSEDSSLTTSFVTDDVFEEIGCILSLAVLHMPSIFNIEKLVMKLLSTNHGTDLLTLVIANMCELFHPVLSILLNIHVSDETPIGRQRSNLISNLIDLAPSIASSILSQMTSSRRDCMLAARIACSRLDDAAFCEFLVSQLVDKSTILAQNLNRSSSKHTMTLISNRLMKLADISVKNQSTEPLTDLMSSIVSLYLNCGLKLPPSDLSLLSAFICRKNIEDESHLVLALAALIAIPPFTFHNAITAPVPHTVDVHIVEWLSWLRMETNGCSRPVLSHALLFLGISLVNSRIDNLNLYLTEVLKCNKVRTR</sequence>
<dbReference type="InterPro" id="IPR029321">
    <property type="entry name" value="INTS2"/>
</dbReference>
<dbReference type="GO" id="GO:0032039">
    <property type="term" value="C:integrator complex"/>
    <property type="evidence" value="ECO:0007669"/>
    <property type="project" value="InterPro"/>
</dbReference>
<proteinExistence type="predicted"/>
<dbReference type="AlphaFoldDB" id="A0A1I7X477"/>
<accession>A0A1I7X477</accession>
<dbReference type="PANTHER" id="PTHR28608">
    <property type="entry name" value="INTEGRATOR COMPLEX SUBUNIT 2"/>
    <property type="match status" value="1"/>
</dbReference>
<protein>
    <submittedName>
        <fullName evidence="2">MMS19 nucleotide excision repair protein</fullName>
    </submittedName>
</protein>
<name>A0A1I7X477_HETBA</name>
<dbReference type="GO" id="GO:0034472">
    <property type="term" value="P:snRNA 3'-end processing"/>
    <property type="evidence" value="ECO:0007669"/>
    <property type="project" value="TreeGrafter"/>
</dbReference>